<gene>
    <name evidence="1" type="ORF">Gotri_028027</name>
</gene>
<protein>
    <submittedName>
        <fullName evidence="1">Uncharacterized protein</fullName>
    </submittedName>
</protein>
<name>A0A7J9FN09_9ROSI</name>
<evidence type="ECO:0000313" key="1">
    <source>
        <dbReference type="EMBL" id="MBA0785955.1"/>
    </source>
</evidence>
<dbReference type="EMBL" id="JABEZW010220866">
    <property type="protein sequence ID" value="MBA0785959.1"/>
    <property type="molecule type" value="Genomic_DNA"/>
</dbReference>
<dbReference type="Proteomes" id="UP000593568">
    <property type="component" value="Unassembled WGS sequence"/>
</dbReference>
<reference evidence="1" key="2">
    <citation type="submission" date="2020-04" db="EMBL/GenBank/DDBJ databases">
        <authorList>
            <person name="Grover C.E."/>
            <person name="Arick M.A. II"/>
            <person name="Thrash A."/>
            <person name="Conover J.L."/>
            <person name="Sanders W.S."/>
            <person name="Peterson D.G."/>
            <person name="Scheffler J.A."/>
            <person name="Scheffler B.E."/>
            <person name="Wendel J.F."/>
        </authorList>
    </citation>
    <scope>NUCLEOTIDE SEQUENCE</scope>
    <source>
        <strain evidence="1">8</strain>
        <tissue evidence="1">Leaf</tissue>
    </source>
</reference>
<sequence>MTSWKRSRRPFFRICKKKTLSENLRGCFWMRFCIDAVILTGSLCLEFGELLFMPRC</sequence>
<dbReference type="EMBL" id="JABEZW010220866">
    <property type="protein sequence ID" value="MBA0785956.1"/>
    <property type="molecule type" value="Genomic_DNA"/>
</dbReference>
<dbReference type="EMBL" id="JABEZW010220866">
    <property type="protein sequence ID" value="MBA0785958.1"/>
    <property type="molecule type" value="Genomic_DNA"/>
</dbReference>
<comment type="caution">
    <text evidence="1">The sequence shown here is derived from an EMBL/GenBank/DDBJ whole genome shotgun (WGS) entry which is preliminary data.</text>
</comment>
<evidence type="ECO:0000313" key="2">
    <source>
        <dbReference type="Proteomes" id="UP000593568"/>
    </source>
</evidence>
<dbReference type="EMBL" id="JABEZW010220866">
    <property type="protein sequence ID" value="MBA0785960.1"/>
    <property type="molecule type" value="Genomic_DNA"/>
</dbReference>
<accession>A0A7J9FN09</accession>
<organism evidence="1 2">
    <name type="scientific">Gossypium trilobum</name>
    <dbReference type="NCBI Taxonomy" id="34281"/>
    <lineage>
        <taxon>Eukaryota</taxon>
        <taxon>Viridiplantae</taxon>
        <taxon>Streptophyta</taxon>
        <taxon>Embryophyta</taxon>
        <taxon>Tracheophyta</taxon>
        <taxon>Spermatophyta</taxon>
        <taxon>Magnoliopsida</taxon>
        <taxon>eudicotyledons</taxon>
        <taxon>Gunneridae</taxon>
        <taxon>Pentapetalae</taxon>
        <taxon>rosids</taxon>
        <taxon>malvids</taxon>
        <taxon>Malvales</taxon>
        <taxon>Malvaceae</taxon>
        <taxon>Malvoideae</taxon>
        <taxon>Gossypium</taxon>
    </lineage>
</organism>
<proteinExistence type="predicted"/>
<keyword evidence="2" id="KW-1185">Reference proteome</keyword>
<reference evidence="1 2" key="1">
    <citation type="journal article" date="2019" name="Genome Biol. Evol.">
        <title>Insights into the evolution of the New World diploid cottons (Gossypium, subgenus Houzingenia) based on genome sequencing.</title>
        <authorList>
            <person name="Grover C.E."/>
            <person name="Arick M.A. 2nd"/>
            <person name="Thrash A."/>
            <person name="Conover J.L."/>
            <person name="Sanders W.S."/>
            <person name="Peterson D.G."/>
            <person name="Frelichowski J.E."/>
            <person name="Scheffler J.A."/>
            <person name="Scheffler B.E."/>
            <person name="Wendel J.F."/>
        </authorList>
    </citation>
    <scope>NUCLEOTIDE SEQUENCE [LARGE SCALE GENOMIC DNA]</scope>
    <source>
        <strain evidence="1">8</strain>
        <tissue evidence="1">Leaf</tissue>
    </source>
</reference>
<dbReference type="AlphaFoldDB" id="A0A7J9FN09"/>
<dbReference type="EMBL" id="JABEZW010220866">
    <property type="protein sequence ID" value="MBA0785955.1"/>
    <property type="molecule type" value="Genomic_DNA"/>
</dbReference>